<dbReference type="InterPro" id="IPR018357">
    <property type="entry name" value="Hexapep_transf_CS"/>
</dbReference>
<dbReference type="PANTHER" id="PTHR23416">
    <property type="entry name" value="SIALIC ACID SYNTHASE-RELATED"/>
    <property type="match status" value="1"/>
</dbReference>
<comment type="similarity">
    <text evidence="1">Belongs to the transferase hexapeptide repeat family.</text>
</comment>
<name>A0ABW2ZAX5_9SPHI</name>
<dbReference type="InterPro" id="IPR011004">
    <property type="entry name" value="Trimer_LpxA-like_sf"/>
</dbReference>
<keyword evidence="6" id="KW-1185">Reference proteome</keyword>
<evidence type="ECO:0000256" key="2">
    <source>
        <dbReference type="ARBA" id="ARBA00022679"/>
    </source>
</evidence>
<dbReference type="CDD" id="cd04647">
    <property type="entry name" value="LbH_MAT_like"/>
    <property type="match status" value="1"/>
</dbReference>
<dbReference type="InterPro" id="IPR001451">
    <property type="entry name" value="Hexapep"/>
</dbReference>
<accession>A0ABW2ZAX5</accession>
<evidence type="ECO:0000313" key="6">
    <source>
        <dbReference type="Proteomes" id="UP001597073"/>
    </source>
</evidence>
<reference evidence="6" key="1">
    <citation type="journal article" date="2019" name="Int. J. Syst. Evol. Microbiol.">
        <title>The Global Catalogue of Microorganisms (GCM) 10K type strain sequencing project: providing services to taxonomists for standard genome sequencing and annotation.</title>
        <authorList>
            <consortium name="The Broad Institute Genomics Platform"/>
            <consortium name="The Broad Institute Genome Sequencing Center for Infectious Disease"/>
            <person name="Wu L."/>
            <person name="Ma J."/>
        </authorList>
    </citation>
    <scope>NUCLEOTIDE SEQUENCE [LARGE SCALE GENOMIC DNA]</scope>
    <source>
        <strain evidence="6">CCUG 60742</strain>
    </source>
</reference>
<dbReference type="SUPFAM" id="SSF51161">
    <property type="entry name" value="Trimeric LpxA-like enzymes"/>
    <property type="match status" value="1"/>
</dbReference>
<keyword evidence="3" id="KW-0677">Repeat</keyword>
<sequence length="184" mass="20866">MKSFLVRLLKVYISLKSYLFNEWAMYFPSHTFREFFVRRTIHSFGKKSTILMGVEIRSGKNISIGDNTIINQKVLLYGRGGKLIIGNNVDIAQETNIWTLEHDVHDDYHKSKGDDIIIEDHVWIASRVTILPGVTIGRGAVVACNSVVTKNVEELTIVGGVPAKPIGKRRSGLLYEMNYKPLFR</sequence>
<gene>
    <name evidence="5" type="ORF">ACFQZI_03290</name>
</gene>
<dbReference type="InterPro" id="IPR051159">
    <property type="entry name" value="Hexapeptide_acetyltransf"/>
</dbReference>
<dbReference type="PANTHER" id="PTHR23416:SF23">
    <property type="entry name" value="ACETYLTRANSFERASE C18B11.09C-RELATED"/>
    <property type="match status" value="1"/>
</dbReference>
<evidence type="ECO:0000313" key="5">
    <source>
        <dbReference type="EMBL" id="MFD0763858.1"/>
    </source>
</evidence>
<proteinExistence type="inferred from homology"/>
<dbReference type="PROSITE" id="PS00101">
    <property type="entry name" value="HEXAPEP_TRANSFERASES"/>
    <property type="match status" value="1"/>
</dbReference>
<keyword evidence="4 5" id="KW-0012">Acyltransferase</keyword>
<comment type="caution">
    <text evidence="5">The sequence shown here is derived from an EMBL/GenBank/DDBJ whole genome shotgun (WGS) entry which is preliminary data.</text>
</comment>
<evidence type="ECO:0000256" key="3">
    <source>
        <dbReference type="ARBA" id="ARBA00022737"/>
    </source>
</evidence>
<protein>
    <submittedName>
        <fullName evidence="5">Acyltransferase</fullName>
    </submittedName>
</protein>
<dbReference type="GO" id="GO:0016746">
    <property type="term" value="F:acyltransferase activity"/>
    <property type="evidence" value="ECO:0007669"/>
    <property type="project" value="UniProtKB-KW"/>
</dbReference>
<dbReference type="RefSeq" id="WP_377138347.1">
    <property type="nucleotide sequence ID" value="NZ_JBHTIA010000003.1"/>
</dbReference>
<dbReference type="Pfam" id="PF00132">
    <property type="entry name" value="Hexapep"/>
    <property type="match status" value="1"/>
</dbReference>
<dbReference type="Gene3D" id="2.160.10.10">
    <property type="entry name" value="Hexapeptide repeat proteins"/>
    <property type="match status" value="1"/>
</dbReference>
<organism evidence="5 6">
    <name type="scientific">Mucilaginibacter lutimaris</name>
    <dbReference type="NCBI Taxonomy" id="931629"/>
    <lineage>
        <taxon>Bacteria</taxon>
        <taxon>Pseudomonadati</taxon>
        <taxon>Bacteroidota</taxon>
        <taxon>Sphingobacteriia</taxon>
        <taxon>Sphingobacteriales</taxon>
        <taxon>Sphingobacteriaceae</taxon>
        <taxon>Mucilaginibacter</taxon>
    </lineage>
</organism>
<evidence type="ECO:0000256" key="4">
    <source>
        <dbReference type="ARBA" id="ARBA00023315"/>
    </source>
</evidence>
<evidence type="ECO:0000256" key="1">
    <source>
        <dbReference type="ARBA" id="ARBA00007274"/>
    </source>
</evidence>
<dbReference type="EMBL" id="JBHTIA010000003">
    <property type="protein sequence ID" value="MFD0763858.1"/>
    <property type="molecule type" value="Genomic_DNA"/>
</dbReference>
<dbReference type="Proteomes" id="UP001597073">
    <property type="component" value="Unassembled WGS sequence"/>
</dbReference>
<keyword evidence="2" id="KW-0808">Transferase</keyword>